<evidence type="ECO:0000313" key="1">
    <source>
        <dbReference type="EMBL" id="KAK7336550.1"/>
    </source>
</evidence>
<dbReference type="EMBL" id="JAYMYQ010000004">
    <property type="protein sequence ID" value="KAK7336550.1"/>
    <property type="molecule type" value="Genomic_DNA"/>
</dbReference>
<gene>
    <name evidence="1" type="ORF">VNO77_17094</name>
</gene>
<name>A0AAN9LIA4_CANGL</name>
<organism evidence="1 2">
    <name type="scientific">Canavalia gladiata</name>
    <name type="common">Sword bean</name>
    <name type="synonym">Dolichos gladiatus</name>
    <dbReference type="NCBI Taxonomy" id="3824"/>
    <lineage>
        <taxon>Eukaryota</taxon>
        <taxon>Viridiplantae</taxon>
        <taxon>Streptophyta</taxon>
        <taxon>Embryophyta</taxon>
        <taxon>Tracheophyta</taxon>
        <taxon>Spermatophyta</taxon>
        <taxon>Magnoliopsida</taxon>
        <taxon>eudicotyledons</taxon>
        <taxon>Gunneridae</taxon>
        <taxon>Pentapetalae</taxon>
        <taxon>rosids</taxon>
        <taxon>fabids</taxon>
        <taxon>Fabales</taxon>
        <taxon>Fabaceae</taxon>
        <taxon>Papilionoideae</taxon>
        <taxon>50 kb inversion clade</taxon>
        <taxon>NPAAA clade</taxon>
        <taxon>indigoferoid/millettioid clade</taxon>
        <taxon>Phaseoleae</taxon>
        <taxon>Canavalia</taxon>
    </lineage>
</organism>
<protein>
    <submittedName>
        <fullName evidence="1">Uncharacterized protein</fullName>
    </submittedName>
</protein>
<proteinExistence type="predicted"/>
<reference evidence="1 2" key="1">
    <citation type="submission" date="2024-01" db="EMBL/GenBank/DDBJ databases">
        <title>The genomes of 5 underutilized Papilionoideae crops provide insights into root nodulation and disease resistanc.</title>
        <authorList>
            <person name="Jiang F."/>
        </authorList>
    </citation>
    <scope>NUCLEOTIDE SEQUENCE [LARGE SCALE GENOMIC DNA]</scope>
    <source>
        <strain evidence="1">LVBAO_FW01</strain>
        <tissue evidence="1">Leaves</tissue>
    </source>
</reference>
<dbReference type="Proteomes" id="UP001367508">
    <property type="component" value="Unassembled WGS sequence"/>
</dbReference>
<dbReference type="AlphaFoldDB" id="A0AAN9LIA4"/>
<comment type="caution">
    <text evidence="1">The sequence shown here is derived from an EMBL/GenBank/DDBJ whole genome shotgun (WGS) entry which is preliminary data.</text>
</comment>
<accession>A0AAN9LIA4</accession>
<sequence>MQPYDGLEISLCFLLLFLLAWFALVFMGNHVQLLTACALGQKKILLHNKDSGQQWYAANSEYRICSGQDSVFFFSDLCRPRRNQEKAANSLLLFV</sequence>
<keyword evidence="2" id="KW-1185">Reference proteome</keyword>
<evidence type="ECO:0000313" key="2">
    <source>
        <dbReference type="Proteomes" id="UP001367508"/>
    </source>
</evidence>